<dbReference type="SUPFAM" id="SSF54236">
    <property type="entry name" value="Ubiquitin-like"/>
    <property type="match status" value="1"/>
</dbReference>
<dbReference type="PROSITE" id="PS50053">
    <property type="entry name" value="UBIQUITIN_2"/>
    <property type="match status" value="1"/>
</dbReference>
<dbReference type="InterPro" id="IPR000626">
    <property type="entry name" value="Ubiquitin-like_dom"/>
</dbReference>
<comment type="caution">
    <text evidence="3">The sequence shown here is derived from an EMBL/GenBank/DDBJ whole genome shotgun (WGS) entry which is preliminary data.</text>
</comment>
<feature type="compositionally biased region" description="Basic and acidic residues" evidence="1">
    <location>
        <begin position="27"/>
        <end position="37"/>
    </location>
</feature>
<feature type="region of interest" description="Disordered" evidence="1">
    <location>
        <begin position="16"/>
        <end position="46"/>
    </location>
</feature>
<dbReference type="InterPro" id="IPR040015">
    <property type="entry name" value="UBL3-like"/>
</dbReference>
<dbReference type="PANTHER" id="PTHR13169">
    <property type="entry name" value="UBIQUITIN-LIKE PROTEIN 3 HCG-1 PROTEIN"/>
    <property type="match status" value="1"/>
</dbReference>
<name>A0A9W7XK47_9FUNG</name>
<dbReference type="PANTHER" id="PTHR13169:SF0">
    <property type="entry name" value="UBIQUITIN-LIKE PROTEIN 3"/>
    <property type="match status" value="1"/>
</dbReference>
<protein>
    <recommendedName>
        <fullName evidence="2">Ubiquitin-like domain-containing protein</fullName>
    </recommendedName>
</protein>
<gene>
    <name evidence="3" type="ORF">LPJ64_003951</name>
</gene>
<evidence type="ECO:0000256" key="1">
    <source>
        <dbReference type="SAM" id="MobiDB-lite"/>
    </source>
</evidence>
<accession>A0A9W7XK47</accession>
<dbReference type="InterPro" id="IPR029071">
    <property type="entry name" value="Ubiquitin-like_domsf"/>
</dbReference>
<dbReference type="AlphaFoldDB" id="A0A9W7XK47"/>
<sequence>MTQAVVGHSVAANMGACSETSTQTTPDHGDYGRHSDDSLGDSGSPQLGDTVKLVFLIQSGDRAEREFKPSETILQVKQSLLESWPENFAGQPSATSDLRILYRGHFLDDKATLADSKLLPTSTVVHLTIRPSNKQEKADKKDADKVPKCACLIL</sequence>
<dbReference type="InterPro" id="IPR039540">
    <property type="entry name" value="UBL3-like_ubiquitin_dom"/>
</dbReference>
<evidence type="ECO:0000313" key="4">
    <source>
        <dbReference type="Proteomes" id="UP001145021"/>
    </source>
</evidence>
<dbReference type="Pfam" id="PF13881">
    <property type="entry name" value="Rad60-SLD_2"/>
    <property type="match status" value="1"/>
</dbReference>
<keyword evidence="4" id="KW-1185">Reference proteome</keyword>
<reference evidence="3" key="1">
    <citation type="submission" date="2022-07" db="EMBL/GenBank/DDBJ databases">
        <title>Phylogenomic reconstructions and comparative analyses of Kickxellomycotina fungi.</title>
        <authorList>
            <person name="Reynolds N.K."/>
            <person name="Stajich J.E."/>
            <person name="Barry K."/>
            <person name="Grigoriev I.V."/>
            <person name="Crous P."/>
            <person name="Smith M.E."/>
        </authorList>
    </citation>
    <scope>NUCLEOTIDE SEQUENCE</scope>
    <source>
        <strain evidence="3">NBRC 105413</strain>
    </source>
</reference>
<dbReference type="Proteomes" id="UP001145021">
    <property type="component" value="Unassembled WGS sequence"/>
</dbReference>
<evidence type="ECO:0000313" key="3">
    <source>
        <dbReference type="EMBL" id="KAJ1644365.1"/>
    </source>
</evidence>
<dbReference type="Gene3D" id="3.10.20.90">
    <property type="entry name" value="Phosphatidylinositol 3-kinase Catalytic Subunit, Chain A, domain 1"/>
    <property type="match status" value="1"/>
</dbReference>
<feature type="domain" description="Ubiquitin-like" evidence="2">
    <location>
        <begin position="51"/>
        <end position="124"/>
    </location>
</feature>
<organism evidence="3 4">
    <name type="scientific">Coemansia asiatica</name>
    <dbReference type="NCBI Taxonomy" id="1052880"/>
    <lineage>
        <taxon>Eukaryota</taxon>
        <taxon>Fungi</taxon>
        <taxon>Fungi incertae sedis</taxon>
        <taxon>Zoopagomycota</taxon>
        <taxon>Kickxellomycotina</taxon>
        <taxon>Kickxellomycetes</taxon>
        <taxon>Kickxellales</taxon>
        <taxon>Kickxellaceae</taxon>
        <taxon>Coemansia</taxon>
    </lineage>
</organism>
<dbReference type="EMBL" id="JANBOH010000171">
    <property type="protein sequence ID" value="KAJ1644365.1"/>
    <property type="molecule type" value="Genomic_DNA"/>
</dbReference>
<proteinExistence type="predicted"/>
<evidence type="ECO:0000259" key="2">
    <source>
        <dbReference type="PROSITE" id="PS50053"/>
    </source>
</evidence>